<evidence type="ECO:0000313" key="1">
    <source>
        <dbReference type="EMBL" id="TDD79197.1"/>
    </source>
</evidence>
<organism evidence="1 2">
    <name type="scientific">Actinomadura rubrisoli</name>
    <dbReference type="NCBI Taxonomy" id="2530368"/>
    <lineage>
        <taxon>Bacteria</taxon>
        <taxon>Bacillati</taxon>
        <taxon>Actinomycetota</taxon>
        <taxon>Actinomycetes</taxon>
        <taxon>Streptosporangiales</taxon>
        <taxon>Thermomonosporaceae</taxon>
        <taxon>Actinomadura</taxon>
    </lineage>
</organism>
<keyword evidence="2" id="KW-1185">Reference proteome</keyword>
<proteinExistence type="predicted"/>
<accession>A0A4V2YUW9</accession>
<dbReference type="AlphaFoldDB" id="A0A4V2YUW9"/>
<gene>
    <name evidence="1" type="ORF">E1298_28265</name>
</gene>
<reference evidence="1 2" key="1">
    <citation type="submission" date="2019-03" db="EMBL/GenBank/DDBJ databases">
        <title>Draft genome sequences of novel Actinobacteria.</title>
        <authorList>
            <person name="Sahin N."/>
            <person name="Ay H."/>
            <person name="Saygin H."/>
        </authorList>
    </citation>
    <scope>NUCLEOTIDE SEQUENCE [LARGE SCALE GENOMIC DNA]</scope>
    <source>
        <strain evidence="1 2">H3C3</strain>
    </source>
</reference>
<dbReference type="SUPFAM" id="SSF47336">
    <property type="entry name" value="ACP-like"/>
    <property type="match status" value="1"/>
</dbReference>
<evidence type="ECO:0000313" key="2">
    <source>
        <dbReference type="Proteomes" id="UP000294513"/>
    </source>
</evidence>
<name>A0A4V2YUW9_9ACTN</name>
<dbReference type="RefSeq" id="WP_131898540.1">
    <property type="nucleotide sequence ID" value="NZ_SMKU01000181.1"/>
</dbReference>
<sequence>MRTTSKSAMDGVIDFLRQRSPAVDGTDWSQDLIDMRILDSLAFVEFMFLLEELSGAQIDPQMIDVENFRTLERIDRAFFGGKGT</sequence>
<dbReference type="Proteomes" id="UP000294513">
    <property type="component" value="Unassembled WGS sequence"/>
</dbReference>
<dbReference type="InterPro" id="IPR036736">
    <property type="entry name" value="ACP-like_sf"/>
</dbReference>
<protein>
    <submittedName>
        <fullName evidence="1">Acyl carrier protein</fullName>
    </submittedName>
</protein>
<dbReference type="OrthoDB" id="8778689at2"/>
<comment type="caution">
    <text evidence="1">The sequence shown here is derived from an EMBL/GenBank/DDBJ whole genome shotgun (WGS) entry which is preliminary data.</text>
</comment>
<dbReference type="EMBL" id="SMKU01000181">
    <property type="protein sequence ID" value="TDD79197.1"/>
    <property type="molecule type" value="Genomic_DNA"/>
</dbReference>
<dbReference type="Gene3D" id="1.10.1200.10">
    <property type="entry name" value="ACP-like"/>
    <property type="match status" value="1"/>
</dbReference>